<evidence type="ECO:0000313" key="4">
    <source>
        <dbReference type="Proteomes" id="UP000316916"/>
    </source>
</evidence>
<evidence type="ECO:0000313" key="3">
    <source>
        <dbReference type="EMBL" id="SMO55865.1"/>
    </source>
</evidence>
<reference evidence="3 4" key="1">
    <citation type="submission" date="2017-05" db="EMBL/GenBank/DDBJ databases">
        <authorList>
            <person name="Varghese N."/>
            <person name="Submissions S."/>
        </authorList>
    </citation>
    <scope>NUCLEOTIDE SEQUENCE [LARGE SCALE GENOMIC DNA]</scope>
    <source>
        <strain evidence="3 4">DSM 29371</strain>
    </source>
</reference>
<name>A0A521C918_9FLAO</name>
<evidence type="ECO:0000259" key="2">
    <source>
        <dbReference type="PROSITE" id="PS51154"/>
    </source>
</evidence>
<keyword evidence="4" id="KW-1185">Reference proteome</keyword>
<dbReference type="Gene3D" id="3.40.220.10">
    <property type="entry name" value="Leucine Aminopeptidase, subunit E, domain 1"/>
    <property type="match status" value="1"/>
</dbReference>
<dbReference type="AlphaFoldDB" id="A0A521C918"/>
<proteinExistence type="predicted"/>
<organism evidence="3 4">
    <name type="scientific">Chryseobacterium rhizoplanae</name>
    <dbReference type="NCBI Taxonomy" id="1609531"/>
    <lineage>
        <taxon>Bacteria</taxon>
        <taxon>Pseudomonadati</taxon>
        <taxon>Bacteroidota</taxon>
        <taxon>Flavobacteriia</taxon>
        <taxon>Flavobacteriales</taxon>
        <taxon>Weeksellaceae</taxon>
        <taxon>Chryseobacterium group</taxon>
        <taxon>Chryseobacterium</taxon>
    </lineage>
</organism>
<dbReference type="SUPFAM" id="SSF52949">
    <property type="entry name" value="Macro domain-like"/>
    <property type="match status" value="1"/>
</dbReference>
<evidence type="ECO:0000256" key="1">
    <source>
        <dbReference type="ARBA" id="ARBA00035885"/>
    </source>
</evidence>
<dbReference type="GO" id="GO:0140291">
    <property type="term" value="P:peptidyl-glutamate ADP-deribosylation"/>
    <property type="evidence" value="ECO:0007669"/>
    <property type="project" value="TreeGrafter"/>
</dbReference>
<dbReference type="SMART" id="SM00506">
    <property type="entry name" value="A1pp"/>
    <property type="match status" value="1"/>
</dbReference>
<dbReference type="Proteomes" id="UP000316916">
    <property type="component" value="Unassembled WGS sequence"/>
</dbReference>
<dbReference type="InterPro" id="IPR002589">
    <property type="entry name" value="Macro_dom"/>
</dbReference>
<accession>A0A521C918</accession>
<dbReference type="InterPro" id="IPR050892">
    <property type="entry name" value="ADP-ribose_metab_enzymes"/>
</dbReference>
<protein>
    <submittedName>
        <fullName evidence="3">O-acetyl-ADP-ribose deacetylase (Regulator of RNase III), contains Macro domain</fullName>
    </submittedName>
</protein>
<dbReference type="PANTHER" id="PTHR12521:SF0">
    <property type="entry name" value="ADP-RIBOSE GLYCOHYDROLASE OARD1"/>
    <property type="match status" value="1"/>
</dbReference>
<dbReference type="PROSITE" id="PS51154">
    <property type="entry name" value="MACRO"/>
    <property type="match status" value="1"/>
</dbReference>
<dbReference type="InterPro" id="IPR043472">
    <property type="entry name" value="Macro_dom-like"/>
</dbReference>
<dbReference type="EMBL" id="FXTC01000002">
    <property type="protein sequence ID" value="SMO55865.1"/>
    <property type="molecule type" value="Genomic_DNA"/>
</dbReference>
<gene>
    <name evidence="3" type="ORF">SAMN06265171_102591</name>
</gene>
<sequence>MIETITMKIIQYVKGDATRPNAEGNIIIAHICNDIGGWGKGFVLAVSKRWEAPEKEYRNWHRLRSKNNFALGEIQLVQVEKYIYIANIIGQKGIKTGSNGVPVRYDAIEKALEKLSDEALQLNASIHMPRIGCGLAGGKWEEIEPIIERTLLAKNVEVYVYDFE</sequence>
<dbReference type="PANTHER" id="PTHR12521">
    <property type="entry name" value="PROTEIN C6ORF130"/>
    <property type="match status" value="1"/>
</dbReference>
<comment type="catalytic activity">
    <reaction evidence="1">
        <text>an N-(ADP-alpha-D-ribosyl)-thymidine in DNA + H2O = a thymidine in DNA + ADP-D-ribose</text>
        <dbReference type="Rhea" id="RHEA:71655"/>
        <dbReference type="Rhea" id="RHEA-COMP:13556"/>
        <dbReference type="Rhea" id="RHEA-COMP:18051"/>
        <dbReference type="ChEBI" id="CHEBI:15377"/>
        <dbReference type="ChEBI" id="CHEBI:57967"/>
        <dbReference type="ChEBI" id="CHEBI:137386"/>
        <dbReference type="ChEBI" id="CHEBI:191199"/>
    </reaction>
    <physiologicalReaction direction="left-to-right" evidence="1">
        <dbReference type="Rhea" id="RHEA:71656"/>
    </physiologicalReaction>
</comment>
<dbReference type="CDD" id="cd02901">
    <property type="entry name" value="Macro_Poa1p-like"/>
    <property type="match status" value="1"/>
</dbReference>
<feature type="domain" description="Macro" evidence="2">
    <location>
        <begin position="1"/>
        <end position="164"/>
    </location>
</feature>